<reference evidence="8" key="1">
    <citation type="submission" date="2020-07" db="EMBL/GenBank/DDBJ databases">
        <title>Multicomponent nature underlies the extraordinary mechanical properties of spider dragline silk.</title>
        <authorList>
            <person name="Kono N."/>
            <person name="Nakamura H."/>
            <person name="Mori M."/>
            <person name="Yoshida Y."/>
            <person name="Ohtoshi R."/>
            <person name="Malay A.D."/>
            <person name="Moran D.A.P."/>
            <person name="Tomita M."/>
            <person name="Numata K."/>
            <person name="Arakawa K."/>
        </authorList>
    </citation>
    <scope>NUCLEOTIDE SEQUENCE</scope>
</reference>
<comment type="caution">
    <text evidence="8">The sequence shown here is derived from an EMBL/GenBank/DDBJ whole genome shotgun (WGS) entry which is preliminary data.</text>
</comment>
<evidence type="ECO:0000256" key="3">
    <source>
        <dbReference type="ARBA" id="ARBA00022525"/>
    </source>
</evidence>
<dbReference type="PRINTS" id="PR00821">
    <property type="entry name" value="TAGLIPASE"/>
</dbReference>
<gene>
    <name evidence="8" type="primary">Pnliprp1</name>
    <name evidence="8" type="ORF">TNCT_32681</name>
</gene>
<evidence type="ECO:0000256" key="6">
    <source>
        <dbReference type="SAM" id="SignalP"/>
    </source>
</evidence>
<proteinExistence type="inferred from homology"/>
<comment type="subcellular location">
    <subcellularLocation>
        <location evidence="1">Secreted</location>
    </subcellularLocation>
</comment>
<keyword evidence="9" id="KW-1185">Reference proteome</keyword>
<dbReference type="Gene3D" id="3.40.50.1820">
    <property type="entry name" value="alpha/beta hydrolase"/>
    <property type="match status" value="1"/>
</dbReference>
<protein>
    <submittedName>
        <fullName evidence="8">Inactive pancreatic lipase-related protein 1</fullName>
    </submittedName>
</protein>
<comment type="similarity">
    <text evidence="2 5">Belongs to the AB hydrolase superfamily. Lipase family.</text>
</comment>
<keyword evidence="4" id="KW-1015">Disulfide bond</keyword>
<dbReference type="GO" id="GO:0005615">
    <property type="term" value="C:extracellular space"/>
    <property type="evidence" value="ECO:0007669"/>
    <property type="project" value="TreeGrafter"/>
</dbReference>
<dbReference type="Pfam" id="PF00151">
    <property type="entry name" value="Lipase"/>
    <property type="match status" value="1"/>
</dbReference>
<evidence type="ECO:0000313" key="9">
    <source>
        <dbReference type="Proteomes" id="UP000887116"/>
    </source>
</evidence>
<dbReference type="GO" id="GO:0016042">
    <property type="term" value="P:lipid catabolic process"/>
    <property type="evidence" value="ECO:0007669"/>
    <property type="project" value="TreeGrafter"/>
</dbReference>
<feature type="chain" id="PRO_5036497481" evidence="6">
    <location>
        <begin position="20"/>
        <end position="257"/>
    </location>
</feature>
<dbReference type="EMBL" id="BMAO01000803">
    <property type="protein sequence ID" value="GFQ69287.1"/>
    <property type="molecule type" value="Genomic_DNA"/>
</dbReference>
<dbReference type="AlphaFoldDB" id="A0A8X6H8S8"/>
<evidence type="ECO:0000313" key="8">
    <source>
        <dbReference type="EMBL" id="GFQ69287.1"/>
    </source>
</evidence>
<name>A0A8X6H8S8_TRICU</name>
<organism evidence="8 9">
    <name type="scientific">Trichonephila clavata</name>
    <name type="common">Joro spider</name>
    <name type="synonym">Nephila clavata</name>
    <dbReference type="NCBI Taxonomy" id="2740835"/>
    <lineage>
        <taxon>Eukaryota</taxon>
        <taxon>Metazoa</taxon>
        <taxon>Ecdysozoa</taxon>
        <taxon>Arthropoda</taxon>
        <taxon>Chelicerata</taxon>
        <taxon>Arachnida</taxon>
        <taxon>Araneae</taxon>
        <taxon>Araneomorphae</taxon>
        <taxon>Entelegynae</taxon>
        <taxon>Araneoidea</taxon>
        <taxon>Nephilidae</taxon>
        <taxon>Trichonephila</taxon>
    </lineage>
</organism>
<dbReference type="PRINTS" id="PR00823">
    <property type="entry name" value="PANCLIPASE"/>
</dbReference>
<dbReference type="InterPro" id="IPR013818">
    <property type="entry name" value="Lipase"/>
</dbReference>
<accession>A0A8X6H8S8</accession>
<keyword evidence="3" id="KW-0964">Secreted</keyword>
<dbReference type="SUPFAM" id="SSF53474">
    <property type="entry name" value="alpha/beta-Hydrolases"/>
    <property type="match status" value="1"/>
</dbReference>
<evidence type="ECO:0000256" key="2">
    <source>
        <dbReference type="ARBA" id="ARBA00010701"/>
    </source>
</evidence>
<feature type="domain" description="Lipase" evidence="7">
    <location>
        <begin position="50"/>
        <end position="221"/>
    </location>
</feature>
<evidence type="ECO:0000259" key="7">
    <source>
        <dbReference type="Pfam" id="PF00151"/>
    </source>
</evidence>
<dbReference type="InterPro" id="IPR029058">
    <property type="entry name" value="AB_hydrolase_fold"/>
</dbReference>
<dbReference type="InterPro" id="IPR000734">
    <property type="entry name" value="TAG_lipase"/>
</dbReference>
<feature type="signal peptide" evidence="6">
    <location>
        <begin position="1"/>
        <end position="19"/>
    </location>
</feature>
<sequence>MYLLLSWAIILIVLHSALCKPEGDVITETSLKVGPPPLHGPPEPDLLLQRCYGRWGCFSIGEPFLSIYRPVNLFPLHPEVLDVKFFLKTRSNPDLFTRLRPESNESFTQQNLDPKQEVKFIVHGYLEHGHQKWIQDMIRELLTKDNFNVISVDWVFGAAPPYTQAVANARMVGVVLAEFIELLRDVYCIPLSSVHVIGHSLGAHVAGYAGQRLNKLGRITGHQIPPRILQNLKSGHLKEWYASRFIQRFGKVYEIKM</sequence>
<dbReference type="Proteomes" id="UP000887116">
    <property type="component" value="Unassembled WGS sequence"/>
</dbReference>
<evidence type="ECO:0000256" key="1">
    <source>
        <dbReference type="ARBA" id="ARBA00004613"/>
    </source>
</evidence>
<evidence type="ECO:0000256" key="4">
    <source>
        <dbReference type="ARBA" id="ARBA00023157"/>
    </source>
</evidence>
<keyword evidence="6" id="KW-0732">Signal</keyword>
<dbReference type="OrthoDB" id="199913at2759"/>
<evidence type="ECO:0000256" key="5">
    <source>
        <dbReference type="RuleBase" id="RU004262"/>
    </source>
</evidence>
<dbReference type="GO" id="GO:0004806">
    <property type="term" value="F:triacylglycerol lipase activity"/>
    <property type="evidence" value="ECO:0007669"/>
    <property type="project" value="InterPro"/>
</dbReference>
<dbReference type="PANTHER" id="PTHR11610">
    <property type="entry name" value="LIPASE"/>
    <property type="match status" value="1"/>
</dbReference>
<dbReference type="PANTHER" id="PTHR11610:SF185">
    <property type="entry name" value="LD47264P"/>
    <property type="match status" value="1"/>
</dbReference>
<dbReference type="InterPro" id="IPR002331">
    <property type="entry name" value="Lipase_panc"/>
</dbReference>